<name>A0A4V0NEV0_SORCE</name>
<dbReference type="Proteomes" id="UP000295781">
    <property type="component" value="Chromosome"/>
</dbReference>
<proteinExistence type="predicted"/>
<gene>
    <name evidence="1" type="ORF">SOCEGT47_080320</name>
</gene>
<sequence length="31" mass="3542">MPAFDEMESPDADVDAIVDYMLAIRTHEEDD</sequence>
<accession>A0A4V0NEV0</accession>
<protein>
    <submittedName>
        <fullName evidence="1">Uncharacterized protein</fullName>
    </submittedName>
</protein>
<evidence type="ECO:0000313" key="1">
    <source>
        <dbReference type="EMBL" id="AUX27442.1"/>
    </source>
</evidence>
<dbReference type="AlphaFoldDB" id="A0A4V0NEV0"/>
<evidence type="ECO:0000313" key="2">
    <source>
        <dbReference type="Proteomes" id="UP000295781"/>
    </source>
</evidence>
<reference evidence="1 2" key="1">
    <citation type="submission" date="2015-09" db="EMBL/GenBank/DDBJ databases">
        <title>Sorangium comparison.</title>
        <authorList>
            <person name="Zaburannyi N."/>
            <person name="Bunk B."/>
            <person name="Overmann J."/>
            <person name="Mueller R."/>
        </authorList>
    </citation>
    <scope>NUCLEOTIDE SEQUENCE [LARGE SCALE GENOMIC DNA]</scope>
    <source>
        <strain evidence="1 2">So ceGT47</strain>
    </source>
</reference>
<dbReference type="EMBL" id="CP012670">
    <property type="protein sequence ID" value="AUX27442.1"/>
    <property type="molecule type" value="Genomic_DNA"/>
</dbReference>
<organism evidence="1 2">
    <name type="scientific">Sorangium cellulosum</name>
    <name type="common">Polyangium cellulosum</name>
    <dbReference type="NCBI Taxonomy" id="56"/>
    <lineage>
        <taxon>Bacteria</taxon>
        <taxon>Pseudomonadati</taxon>
        <taxon>Myxococcota</taxon>
        <taxon>Polyangia</taxon>
        <taxon>Polyangiales</taxon>
        <taxon>Polyangiaceae</taxon>
        <taxon>Sorangium</taxon>
    </lineage>
</organism>